<gene>
    <name evidence="11" type="ORF">BINO364_LOCUS2917</name>
</gene>
<dbReference type="InterPro" id="IPR041833">
    <property type="entry name" value="Rab21"/>
</dbReference>
<evidence type="ECO:0000256" key="6">
    <source>
        <dbReference type="ARBA" id="ARBA00023134"/>
    </source>
</evidence>
<keyword evidence="7" id="KW-0472">Membrane</keyword>
<dbReference type="NCBIfam" id="TIGR00231">
    <property type="entry name" value="small_GTP"/>
    <property type="match status" value="1"/>
</dbReference>
<dbReference type="GO" id="GO:0032482">
    <property type="term" value="P:Rab protein signal transduction"/>
    <property type="evidence" value="ECO:0007669"/>
    <property type="project" value="InterPro"/>
</dbReference>
<evidence type="ECO:0000256" key="4">
    <source>
        <dbReference type="ARBA" id="ARBA00022741"/>
    </source>
</evidence>
<dbReference type="Pfam" id="PF00071">
    <property type="entry name" value="Ras"/>
    <property type="match status" value="1"/>
</dbReference>
<evidence type="ECO:0000256" key="7">
    <source>
        <dbReference type="ARBA" id="ARBA00023136"/>
    </source>
</evidence>
<dbReference type="OrthoDB" id="63533at2759"/>
<sequence length="211" mass="23769">MSSSVASNGTRNFKVVLLGEGCVGKTSILLRYIEDKFNDKHLTTLQATFLNKKLNINGKRINLSIWDTAGQERFHALGPIYYRNSNGAILVYDITDEESFGKVKNWVKELRKMLGADIVLVIAGNKIDMELERTVPLDEAENYAKMVGAKHFYTSAKFNQGVEELFLELTREMVEHFEQNNQADVNRTSRVLVVEDEAPAQTSCCSGIRSN</sequence>
<evidence type="ECO:0000256" key="3">
    <source>
        <dbReference type="ARBA" id="ARBA00022448"/>
    </source>
</evidence>
<keyword evidence="6" id="KW-0342">GTP-binding</keyword>
<evidence type="ECO:0000256" key="1">
    <source>
        <dbReference type="ARBA" id="ARBA00006270"/>
    </source>
</evidence>
<evidence type="ECO:0000256" key="8">
    <source>
        <dbReference type="ARBA" id="ARBA00023288"/>
    </source>
</evidence>
<feature type="non-terminal residue" evidence="11">
    <location>
        <position position="211"/>
    </location>
</feature>
<dbReference type="AlphaFoldDB" id="A0A8J9VB28"/>
<protein>
    <recommendedName>
        <fullName evidence="2">Ras-related protein Rab-21</fullName>
    </recommendedName>
</protein>
<comment type="similarity">
    <text evidence="1">Belongs to the small GTPase superfamily. Rab family.</text>
</comment>
<accession>A0A8J9VB28</accession>
<dbReference type="GO" id="GO:0015031">
    <property type="term" value="P:protein transport"/>
    <property type="evidence" value="ECO:0007669"/>
    <property type="project" value="UniProtKB-KW"/>
</dbReference>
<reference evidence="11" key="1">
    <citation type="submission" date="2021-12" db="EMBL/GenBank/DDBJ databases">
        <authorList>
            <person name="Martin H S."/>
        </authorList>
    </citation>
    <scope>NUCLEOTIDE SEQUENCE</scope>
</reference>
<keyword evidence="12" id="KW-1185">Reference proteome</keyword>
<dbReference type="InterPro" id="IPR001806">
    <property type="entry name" value="Small_GTPase"/>
</dbReference>
<keyword evidence="4" id="KW-0547">Nucleotide-binding</keyword>
<comment type="subcellular location">
    <subcellularLocation>
        <location evidence="10">Endomembrane system</location>
        <topology evidence="10">Lipid-anchor</topology>
    </subcellularLocation>
</comment>
<dbReference type="PANTHER" id="PTHR47978">
    <property type="match status" value="1"/>
</dbReference>
<keyword evidence="3" id="KW-0813">Transport</keyword>
<dbReference type="GO" id="GO:0005525">
    <property type="term" value="F:GTP binding"/>
    <property type="evidence" value="ECO:0007669"/>
    <property type="project" value="UniProtKB-KW"/>
</dbReference>
<dbReference type="SMART" id="SM00176">
    <property type="entry name" value="RAN"/>
    <property type="match status" value="1"/>
</dbReference>
<dbReference type="Proteomes" id="UP000838878">
    <property type="component" value="Chromosome 11"/>
</dbReference>
<dbReference type="EMBL" id="OV170231">
    <property type="protein sequence ID" value="CAH0716080.1"/>
    <property type="molecule type" value="Genomic_DNA"/>
</dbReference>
<dbReference type="GO" id="GO:0003924">
    <property type="term" value="F:GTPase activity"/>
    <property type="evidence" value="ECO:0007669"/>
    <property type="project" value="InterPro"/>
</dbReference>
<evidence type="ECO:0000256" key="10">
    <source>
        <dbReference type="ARBA" id="ARBA00037868"/>
    </source>
</evidence>
<dbReference type="InterPro" id="IPR005225">
    <property type="entry name" value="Small_GTP-bd"/>
</dbReference>
<dbReference type="SUPFAM" id="SSF52540">
    <property type="entry name" value="P-loop containing nucleoside triphosphate hydrolases"/>
    <property type="match status" value="1"/>
</dbReference>
<dbReference type="SMART" id="SM00174">
    <property type="entry name" value="RHO"/>
    <property type="match status" value="1"/>
</dbReference>
<keyword evidence="9" id="KW-0636">Prenylation</keyword>
<organism evidence="11 12">
    <name type="scientific">Brenthis ino</name>
    <name type="common">lesser marbled fritillary</name>
    <dbReference type="NCBI Taxonomy" id="405034"/>
    <lineage>
        <taxon>Eukaryota</taxon>
        <taxon>Metazoa</taxon>
        <taxon>Ecdysozoa</taxon>
        <taxon>Arthropoda</taxon>
        <taxon>Hexapoda</taxon>
        <taxon>Insecta</taxon>
        <taxon>Pterygota</taxon>
        <taxon>Neoptera</taxon>
        <taxon>Endopterygota</taxon>
        <taxon>Lepidoptera</taxon>
        <taxon>Glossata</taxon>
        <taxon>Ditrysia</taxon>
        <taxon>Papilionoidea</taxon>
        <taxon>Nymphalidae</taxon>
        <taxon>Heliconiinae</taxon>
        <taxon>Argynnini</taxon>
        <taxon>Brenthis</taxon>
    </lineage>
</organism>
<evidence type="ECO:0000313" key="12">
    <source>
        <dbReference type="Proteomes" id="UP000838878"/>
    </source>
</evidence>
<dbReference type="FunFam" id="3.40.50.300:FF:000550">
    <property type="entry name" value="ras-related protein Rab-21"/>
    <property type="match status" value="1"/>
</dbReference>
<keyword evidence="5" id="KW-0653">Protein transport</keyword>
<dbReference type="InterPro" id="IPR027417">
    <property type="entry name" value="P-loop_NTPase"/>
</dbReference>
<evidence type="ECO:0000256" key="9">
    <source>
        <dbReference type="ARBA" id="ARBA00023289"/>
    </source>
</evidence>
<dbReference type="GO" id="GO:0012505">
    <property type="term" value="C:endomembrane system"/>
    <property type="evidence" value="ECO:0007669"/>
    <property type="project" value="UniProtKB-SubCell"/>
</dbReference>
<dbReference type="CDD" id="cd04123">
    <property type="entry name" value="Rab21"/>
    <property type="match status" value="1"/>
</dbReference>
<evidence type="ECO:0000256" key="2">
    <source>
        <dbReference type="ARBA" id="ARBA00014900"/>
    </source>
</evidence>
<dbReference type="SMART" id="SM00175">
    <property type="entry name" value="RAB"/>
    <property type="match status" value="1"/>
</dbReference>
<evidence type="ECO:0000313" key="11">
    <source>
        <dbReference type="EMBL" id="CAH0716080.1"/>
    </source>
</evidence>
<name>A0A8J9VB28_9NEOP</name>
<dbReference type="PRINTS" id="PR00449">
    <property type="entry name" value="RASTRNSFRMNG"/>
</dbReference>
<proteinExistence type="inferred from homology"/>
<dbReference type="Gene3D" id="3.40.50.300">
    <property type="entry name" value="P-loop containing nucleotide triphosphate hydrolases"/>
    <property type="match status" value="1"/>
</dbReference>
<dbReference type="SMART" id="SM00177">
    <property type="entry name" value="ARF"/>
    <property type="match status" value="1"/>
</dbReference>
<evidence type="ECO:0000256" key="5">
    <source>
        <dbReference type="ARBA" id="ARBA00022927"/>
    </source>
</evidence>
<keyword evidence="8" id="KW-0449">Lipoprotein</keyword>
<dbReference type="SMART" id="SM00173">
    <property type="entry name" value="RAS"/>
    <property type="match status" value="1"/>
</dbReference>